<name>A0A934NU39_9NOCA</name>
<dbReference type="AlphaFoldDB" id="A0A934NU39"/>
<proteinExistence type="predicted"/>
<reference evidence="1" key="1">
    <citation type="submission" date="2020-12" db="EMBL/GenBank/DDBJ databases">
        <title>Antrihabitans popcorni sp. nov. and Antrihabitans auranticaus sp. nov., isolated from a larva cave.</title>
        <authorList>
            <person name="Lee S.D."/>
            <person name="Kim I.S."/>
        </authorList>
    </citation>
    <scope>NUCLEOTIDE SEQUENCE</scope>
    <source>
        <strain evidence="1">YC3-6</strain>
    </source>
</reference>
<keyword evidence="2" id="KW-1185">Reference proteome</keyword>
<gene>
    <name evidence="1" type="ORF">JGU71_21975</name>
</gene>
<comment type="caution">
    <text evidence="1">The sequence shown here is derived from an EMBL/GenBank/DDBJ whole genome shotgun (WGS) entry which is preliminary data.</text>
</comment>
<dbReference type="EMBL" id="JAEMNV010000008">
    <property type="protein sequence ID" value="MBJ8341559.1"/>
    <property type="molecule type" value="Genomic_DNA"/>
</dbReference>
<sequence length="346" mass="37735">MSSDPNALAEKLLDAQVEFVIAELTGDRFEDVIRRDVADVLGVADTLIVGEVVDRARVKETAHRVVDKIGGSDIVTEMVEAIAEAIYDLAESDEYTLGDVVDREPVAALIEQFLAMHTLHNRALERLTESPLVATVASSFVNKIVADFMAANRARAEKVPGMSRVLKAGSTAASKVRSAGDRHLEGFIGDVAGRGAQFALRRTNNAIKELIHDAPLHDAAMELWDLHADEPVSVLREYLSKQELREVVMIVLDIVESGRNKEYFGHVVEACIDVFFDRYGEFTVAALLPELGLTADDIVTELITFAPPVIEAAKENGVLASQIRARLAPFFSSEQTLELLAAAQAD</sequence>
<organism evidence="1 2">
    <name type="scientific">Antrihabitans stalagmiti</name>
    <dbReference type="NCBI Taxonomy" id="2799499"/>
    <lineage>
        <taxon>Bacteria</taxon>
        <taxon>Bacillati</taxon>
        <taxon>Actinomycetota</taxon>
        <taxon>Actinomycetes</taxon>
        <taxon>Mycobacteriales</taxon>
        <taxon>Nocardiaceae</taxon>
        <taxon>Antrihabitans</taxon>
    </lineage>
</organism>
<protein>
    <submittedName>
        <fullName evidence="1">Uncharacterized protein</fullName>
    </submittedName>
</protein>
<dbReference type="Proteomes" id="UP000655868">
    <property type="component" value="Unassembled WGS sequence"/>
</dbReference>
<dbReference type="RefSeq" id="WP_199706588.1">
    <property type="nucleotide sequence ID" value="NZ_JAEMNV010000008.1"/>
</dbReference>
<evidence type="ECO:0000313" key="1">
    <source>
        <dbReference type="EMBL" id="MBJ8341559.1"/>
    </source>
</evidence>
<evidence type="ECO:0000313" key="2">
    <source>
        <dbReference type="Proteomes" id="UP000655868"/>
    </source>
</evidence>
<accession>A0A934NU39</accession>